<dbReference type="Pfam" id="PF06114">
    <property type="entry name" value="Peptidase_M78"/>
    <property type="match status" value="1"/>
</dbReference>
<sequence length="334" mass="38854">ALRTGKPEQTIIAVLKGESSITPEMAVLFENITKIPAHFWINKQARYNEFKAREKRKSAIEQAAEWTRSFPYAEMVKQNWVPAARKIEEKTINLFYYFAISSHLAWNSLYMDSKLKVAAYATLKHTHEPHTISAWLRQGEIQAEQIKAPEYNKKAFKENLSAIKNIMTNHPVDFFKHLQSLCLQAGVKVFYTPKLPKVPISGSTRWIKDSPVIQLTARYKQNDRFWFTFFHEAGHILLHGKKYISLENIDFSEAEPEKEKQAHEFAEEWTFTKEQEEEVLAAGPLNKEDIKAFAKKFNTHPALIIGRFHKKELIHYSVGREFIESINLEETNGW</sequence>
<dbReference type="EMBL" id="BARS01006324">
    <property type="protein sequence ID" value="GAF67797.1"/>
    <property type="molecule type" value="Genomic_DNA"/>
</dbReference>
<dbReference type="InterPro" id="IPR010982">
    <property type="entry name" value="Lambda_DNA-bd_dom_sf"/>
</dbReference>
<dbReference type="InterPro" id="IPR010359">
    <property type="entry name" value="IrrE_HExxH"/>
</dbReference>
<dbReference type="Gene3D" id="1.10.260.40">
    <property type="entry name" value="lambda repressor-like DNA-binding domains"/>
    <property type="match status" value="1"/>
</dbReference>
<name>X0RVL5_9ZZZZ</name>
<protein>
    <recommendedName>
        <fullName evidence="1">IrrE N-terminal-like domain-containing protein</fullName>
    </recommendedName>
</protein>
<evidence type="ECO:0000313" key="2">
    <source>
        <dbReference type="EMBL" id="GAF67797.1"/>
    </source>
</evidence>
<organism evidence="2">
    <name type="scientific">marine sediment metagenome</name>
    <dbReference type="NCBI Taxonomy" id="412755"/>
    <lineage>
        <taxon>unclassified sequences</taxon>
        <taxon>metagenomes</taxon>
        <taxon>ecological metagenomes</taxon>
    </lineage>
</organism>
<feature type="domain" description="IrrE N-terminal-like" evidence="1">
    <location>
        <begin position="184"/>
        <end position="289"/>
    </location>
</feature>
<dbReference type="SUPFAM" id="SSF47413">
    <property type="entry name" value="lambda repressor-like DNA-binding domains"/>
    <property type="match status" value="1"/>
</dbReference>
<proteinExistence type="predicted"/>
<gene>
    <name evidence="2" type="ORF">S01H1_12332</name>
</gene>
<reference evidence="2" key="1">
    <citation type="journal article" date="2014" name="Front. Microbiol.">
        <title>High frequency of phylogenetically diverse reductive dehalogenase-homologous genes in deep subseafloor sedimentary metagenomes.</title>
        <authorList>
            <person name="Kawai M."/>
            <person name="Futagami T."/>
            <person name="Toyoda A."/>
            <person name="Takaki Y."/>
            <person name="Nishi S."/>
            <person name="Hori S."/>
            <person name="Arai W."/>
            <person name="Tsubouchi T."/>
            <person name="Morono Y."/>
            <person name="Uchiyama I."/>
            <person name="Ito T."/>
            <person name="Fujiyama A."/>
            <person name="Inagaki F."/>
            <person name="Takami H."/>
        </authorList>
    </citation>
    <scope>NUCLEOTIDE SEQUENCE</scope>
    <source>
        <strain evidence="2">Expedition CK06-06</strain>
    </source>
</reference>
<accession>X0RVL5</accession>
<dbReference type="Gene3D" id="1.10.10.2910">
    <property type="match status" value="1"/>
</dbReference>
<evidence type="ECO:0000259" key="1">
    <source>
        <dbReference type="Pfam" id="PF06114"/>
    </source>
</evidence>
<feature type="non-terminal residue" evidence="2">
    <location>
        <position position="1"/>
    </location>
</feature>
<dbReference type="GO" id="GO:0003677">
    <property type="term" value="F:DNA binding"/>
    <property type="evidence" value="ECO:0007669"/>
    <property type="project" value="InterPro"/>
</dbReference>
<comment type="caution">
    <text evidence="2">The sequence shown here is derived from an EMBL/GenBank/DDBJ whole genome shotgun (WGS) entry which is preliminary data.</text>
</comment>
<dbReference type="AlphaFoldDB" id="X0RVL5"/>